<reference evidence="2" key="1">
    <citation type="journal article" date="2014" name="Front. Microbiol.">
        <title>High frequency of phylogenetically diverse reductive dehalogenase-homologous genes in deep subseafloor sedimentary metagenomes.</title>
        <authorList>
            <person name="Kawai M."/>
            <person name="Futagami T."/>
            <person name="Toyoda A."/>
            <person name="Takaki Y."/>
            <person name="Nishi S."/>
            <person name="Hori S."/>
            <person name="Arai W."/>
            <person name="Tsubouchi T."/>
            <person name="Morono Y."/>
            <person name="Uchiyama I."/>
            <person name="Ito T."/>
            <person name="Fujiyama A."/>
            <person name="Inagaki F."/>
            <person name="Takami H."/>
        </authorList>
    </citation>
    <scope>NUCLEOTIDE SEQUENCE</scope>
    <source>
        <strain evidence="2">Expedition CK06-06</strain>
    </source>
</reference>
<keyword evidence="1" id="KW-1133">Transmembrane helix</keyword>
<dbReference type="AlphaFoldDB" id="X0URK0"/>
<comment type="caution">
    <text evidence="2">The sequence shown here is derived from an EMBL/GenBank/DDBJ whole genome shotgun (WGS) entry which is preliminary data.</text>
</comment>
<feature type="transmembrane region" description="Helical" evidence="1">
    <location>
        <begin position="20"/>
        <end position="43"/>
    </location>
</feature>
<protein>
    <submittedName>
        <fullName evidence="2">Uncharacterized protein</fullName>
    </submittedName>
</protein>
<sequence length="165" mass="18174">MFTIDLLKGQGVPMKSSPGGIAIAAVTVTVPLTVAIIMFGFYLNDKTTASIKKQEVARCQTEIDKLSGAVELQESLEKEKIVYGDCLSEVKSSISRYIQWSPVLVTLVENMPNSVVLTGLKVRQDSVRKKVPKKDNPQEMIEANVPVRILRMSVSGSPQYDCNKE</sequence>
<keyword evidence="1" id="KW-0472">Membrane</keyword>
<proteinExistence type="predicted"/>
<evidence type="ECO:0000313" key="2">
    <source>
        <dbReference type="EMBL" id="GAG02908.1"/>
    </source>
</evidence>
<keyword evidence="1" id="KW-0812">Transmembrane</keyword>
<organism evidence="2">
    <name type="scientific">marine sediment metagenome</name>
    <dbReference type="NCBI Taxonomy" id="412755"/>
    <lineage>
        <taxon>unclassified sequences</taxon>
        <taxon>metagenomes</taxon>
        <taxon>ecological metagenomes</taxon>
    </lineage>
</organism>
<evidence type="ECO:0000256" key="1">
    <source>
        <dbReference type="SAM" id="Phobius"/>
    </source>
</evidence>
<accession>X0URK0</accession>
<gene>
    <name evidence="2" type="ORF">S01H1_38168</name>
</gene>
<name>X0URK0_9ZZZZ</name>
<dbReference type="EMBL" id="BARS01024009">
    <property type="protein sequence ID" value="GAG02908.1"/>
    <property type="molecule type" value="Genomic_DNA"/>
</dbReference>
<feature type="non-terminal residue" evidence="2">
    <location>
        <position position="165"/>
    </location>
</feature>